<organism evidence="1 2">
    <name type="scientific">Neolewinella agarilytica</name>
    <dbReference type="NCBI Taxonomy" id="478744"/>
    <lineage>
        <taxon>Bacteria</taxon>
        <taxon>Pseudomonadati</taxon>
        <taxon>Bacteroidota</taxon>
        <taxon>Saprospiria</taxon>
        <taxon>Saprospirales</taxon>
        <taxon>Lewinellaceae</taxon>
        <taxon>Neolewinella</taxon>
    </lineage>
</organism>
<sequence>MGLLSDIKDKLFRRKLQEERARSSRRSMGSQQPINTDNARCILILFPADSSTDRKVVDKWVDAHRKQGQKIKIAGFFSQDVGETNFGFPVISPRNLNWYGIPKEDSLVEIKRIDCDLILRLGPVIHKELDYLATIQQAGLKVGPFKQDLEDTPYHLQFDAGRAESIRDQLTAIEQIFSFTNAHSTT</sequence>
<evidence type="ECO:0000313" key="1">
    <source>
        <dbReference type="EMBL" id="SEQ86857.1"/>
    </source>
</evidence>
<dbReference type="InParanoid" id="A0A1H9JJ91"/>
<dbReference type="EMBL" id="FOFB01000017">
    <property type="protein sequence ID" value="SEQ86857.1"/>
    <property type="molecule type" value="Genomic_DNA"/>
</dbReference>
<name>A0A1H9JJ91_9BACT</name>
<evidence type="ECO:0000313" key="2">
    <source>
        <dbReference type="Proteomes" id="UP000199021"/>
    </source>
</evidence>
<dbReference type="Proteomes" id="UP000199021">
    <property type="component" value="Unassembled WGS sequence"/>
</dbReference>
<dbReference type="Pfam" id="PF21857">
    <property type="entry name" value="DUF6913"/>
    <property type="match status" value="1"/>
</dbReference>
<dbReference type="InterPro" id="IPR054207">
    <property type="entry name" value="DUF6913"/>
</dbReference>
<reference evidence="2" key="1">
    <citation type="submission" date="2016-10" db="EMBL/GenBank/DDBJ databases">
        <authorList>
            <person name="Varghese N."/>
            <person name="Submissions S."/>
        </authorList>
    </citation>
    <scope>NUCLEOTIDE SEQUENCE [LARGE SCALE GENOMIC DNA]</scope>
    <source>
        <strain evidence="2">DSM 24740</strain>
    </source>
</reference>
<dbReference type="OrthoDB" id="1120923at2"/>
<dbReference type="AlphaFoldDB" id="A0A1H9JJ91"/>
<keyword evidence="2" id="KW-1185">Reference proteome</keyword>
<dbReference type="STRING" id="478744.SAMN05444359_11797"/>
<proteinExistence type="predicted"/>
<dbReference type="RefSeq" id="WP_090170149.1">
    <property type="nucleotide sequence ID" value="NZ_FOFB01000017.1"/>
</dbReference>
<gene>
    <name evidence="1" type="ORF">SAMN05444359_11797</name>
</gene>
<accession>A0A1H9JJ91</accession>
<protein>
    <submittedName>
        <fullName evidence="1">Uncharacterized protein</fullName>
    </submittedName>
</protein>